<organism evidence="10 11">
    <name type="scientific">Histidinibacterium aquaticum</name>
    <dbReference type="NCBI Taxonomy" id="2613962"/>
    <lineage>
        <taxon>Bacteria</taxon>
        <taxon>Pseudomonadati</taxon>
        <taxon>Pseudomonadota</taxon>
        <taxon>Alphaproteobacteria</taxon>
        <taxon>Rhodobacterales</taxon>
        <taxon>Paracoccaceae</taxon>
        <taxon>Histidinibacterium</taxon>
    </lineage>
</organism>
<keyword evidence="3" id="KW-0808">Transferase</keyword>
<keyword evidence="11" id="KW-1185">Reference proteome</keyword>
<dbReference type="EC" id="2.7.13.3" evidence="2"/>
<feature type="domain" description="Histidine kinase" evidence="9">
    <location>
        <begin position="549"/>
        <end position="770"/>
    </location>
</feature>
<dbReference type="GO" id="GO:0005524">
    <property type="term" value="F:ATP binding"/>
    <property type="evidence" value="ECO:0007669"/>
    <property type="project" value="UniProtKB-KW"/>
</dbReference>
<feature type="region of interest" description="Disordered" evidence="8">
    <location>
        <begin position="455"/>
        <end position="481"/>
    </location>
</feature>
<evidence type="ECO:0000259" key="9">
    <source>
        <dbReference type="PROSITE" id="PS50109"/>
    </source>
</evidence>
<keyword evidence="7" id="KW-0175">Coiled coil</keyword>
<evidence type="ECO:0000256" key="8">
    <source>
        <dbReference type="SAM" id="MobiDB-lite"/>
    </source>
</evidence>
<comment type="caution">
    <text evidence="10">The sequence shown here is derived from an EMBL/GenBank/DDBJ whole genome shotgun (WGS) entry which is preliminary data.</text>
</comment>
<proteinExistence type="predicted"/>
<dbReference type="PANTHER" id="PTHR44936:SF10">
    <property type="entry name" value="SENSOR PROTEIN RSTB"/>
    <property type="match status" value="1"/>
</dbReference>
<dbReference type="AlphaFoldDB" id="A0A5J5GPU7"/>
<evidence type="ECO:0000256" key="4">
    <source>
        <dbReference type="ARBA" id="ARBA00022741"/>
    </source>
</evidence>
<evidence type="ECO:0000256" key="7">
    <source>
        <dbReference type="SAM" id="Coils"/>
    </source>
</evidence>
<dbReference type="Proteomes" id="UP000326554">
    <property type="component" value="Unassembled WGS sequence"/>
</dbReference>
<evidence type="ECO:0000256" key="3">
    <source>
        <dbReference type="ARBA" id="ARBA00022679"/>
    </source>
</evidence>
<dbReference type="Pfam" id="PF13589">
    <property type="entry name" value="HATPase_c_3"/>
    <property type="match status" value="1"/>
</dbReference>
<protein>
    <recommendedName>
        <fullName evidence="2">histidine kinase</fullName>
        <ecNumber evidence="2">2.7.13.3</ecNumber>
    </recommendedName>
</protein>
<feature type="coiled-coil region" evidence="7">
    <location>
        <begin position="564"/>
        <end position="601"/>
    </location>
</feature>
<evidence type="ECO:0000313" key="11">
    <source>
        <dbReference type="Proteomes" id="UP000326554"/>
    </source>
</evidence>
<evidence type="ECO:0000256" key="6">
    <source>
        <dbReference type="ARBA" id="ARBA00022840"/>
    </source>
</evidence>
<accession>A0A5J5GPU7</accession>
<dbReference type="SMART" id="SM00387">
    <property type="entry name" value="HATPase_c"/>
    <property type="match status" value="1"/>
</dbReference>
<dbReference type="InterPro" id="IPR050980">
    <property type="entry name" value="2C_sensor_his_kinase"/>
</dbReference>
<evidence type="ECO:0000256" key="2">
    <source>
        <dbReference type="ARBA" id="ARBA00012438"/>
    </source>
</evidence>
<dbReference type="InterPro" id="IPR003594">
    <property type="entry name" value="HATPase_dom"/>
</dbReference>
<keyword evidence="5" id="KW-0418">Kinase</keyword>
<evidence type="ECO:0000256" key="1">
    <source>
        <dbReference type="ARBA" id="ARBA00000085"/>
    </source>
</evidence>
<dbReference type="PANTHER" id="PTHR44936">
    <property type="entry name" value="SENSOR PROTEIN CREC"/>
    <property type="match status" value="1"/>
</dbReference>
<dbReference type="EMBL" id="VYQE01000001">
    <property type="protein sequence ID" value="KAA9010359.1"/>
    <property type="molecule type" value="Genomic_DNA"/>
</dbReference>
<gene>
    <name evidence="10" type="ORF">F3S47_03695</name>
</gene>
<keyword evidence="6" id="KW-0067">ATP-binding</keyword>
<comment type="catalytic activity">
    <reaction evidence="1">
        <text>ATP + protein L-histidine = ADP + protein N-phospho-L-histidine.</text>
        <dbReference type="EC" id="2.7.13.3"/>
    </reaction>
</comment>
<dbReference type="Pfam" id="PF02518">
    <property type="entry name" value="HATPase_c"/>
    <property type="match status" value="1"/>
</dbReference>
<dbReference type="Gene3D" id="3.30.565.10">
    <property type="entry name" value="Histidine kinase-like ATPase, C-terminal domain"/>
    <property type="match status" value="2"/>
</dbReference>
<evidence type="ECO:0000313" key="10">
    <source>
        <dbReference type="EMBL" id="KAA9010359.1"/>
    </source>
</evidence>
<dbReference type="PROSITE" id="PS50109">
    <property type="entry name" value="HIS_KIN"/>
    <property type="match status" value="1"/>
</dbReference>
<dbReference type="SUPFAM" id="SSF55874">
    <property type="entry name" value="ATPase domain of HSP90 chaperone/DNA topoisomerase II/histidine kinase"/>
    <property type="match status" value="2"/>
</dbReference>
<dbReference type="RefSeq" id="WP_150443845.1">
    <property type="nucleotide sequence ID" value="NZ_VYQE01000001.1"/>
</dbReference>
<dbReference type="InterPro" id="IPR036890">
    <property type="entry name" value="HATPase_C_sf"/>
</dbReference>
<keyword evidence="4" id="KW-0547">Nucleotide-binding</keyword>
<sequence>MWPAEKQKAVRLPGFSVDTKLFRELGELLVGRESTALIELIKNAYDADATKVAIVGEAIDDLGAGAIVVSDNGIGMSEKEFASGFLRIAGRSKTGTDRRSPWFERRYTGEKGVGRLAAHKLAHKLSVRSRRWNEEERDTLHGFPASYELAAEIDWDAIEELETIADIEESGAVKVESKKRSKESAGTQLRLAPLRRQWGERERNQFFQEVSTLTPPEILLAPLDDITATKPLLDQMSVRDELRPGGFEVNYLGDLAIPEGELPAAVAGASWVIEVDCDRQQRKLTISVSPTRRTVSEYTNAEGFVLERKLPSDSPNVGFQARILQKSNGQWPARYQGVRVYYEGFRVLPYGDAKDDWLQLDRDYRARGHNELGRLRRRSEWDLPPGSQLEGLAVQGNTAVFGAVLLTRTGASDLQMLVNREGFLPNEQFTFIEETVRLAIDLQVRVRYAATSTVKQARRATSGRQKRAAERASSGQSPSAHLLRDIHQRAQASISNARSAMTVGRFADAQAEIAKLEETLGSAVELSDEMTSEATMFRVLASIGLEHAAFVHEVRSISLVAQSVAEALDRVAAAEENIGRAKKLRAIAAESREIRERLRRNAVYLADVTGIEGRRRRSRQGVRDRLERVLAFFDASIHKKALAVRIQVDEDAVTPPIFPAELTALLSNLISNAVKFTEEGGRLHISTNEDKDSFQLKVENSGARVDIAAAEKWFEPFRSTSIDIDESLGQGMGLGLTITRSLVDEYGGRVRFVAPSEGYETAVELELPKK</sequence>
<evidence type="ECO:0000256" key="5">
    <source>
        <dbReference type="ARBA" id="ARBA00022777"/>
    </source>
</evidence>
<dbReference type="InterPro" id="IPR005467">
    <property type="entry name" value="His_kinase_dom"/>
</dbReference>
<dbReference type="GO" id="GO:0004673">
    <property type="term" value="F:protein histidine kinase activity"/>
    <property type="evidence" value="ECO:0007669"/>
    <property type="project" value="UniProtKB-EC"/>
</dbReference>
<name>A0A5J5GPU7_9RHOB</name>
<reference evidence="10 11" key="1">
    <citation type="submission" date="2019-09" db="EMBL/GenBank/DDBJ databases">
        <authorList>
            <person name="Park J.-S."/>
            <person name="Choi H.-J."/>
        </authorList>
    </citation>
    <scope>NUCLEOTIDE SEQUENCE [LARGE SCALE GENOMIC DNA]</scope>
    <source>
        <strain evidence="10 11">176SS1-4</strain>
    </source>
</reference>